<feature type="compositionally biased region" description="Basic and acidic residues" evidence="6">
    <location>
        <begin position="876"/>
        <end position="887"/>
    </location>
</feature>
<dbReference type="EMBL" id="CP099837">
    <property type="protein sequence ID" value="USY17139.1"/>
    <property type="molecule type" value="Genomic_DNA"/>
</dbReference>
<keyword evidence="7" id="KW-0472">Membrane</keyword>
<evidence type="ECO:0000259" key="8">
    <source>
        <dbReference type="PROSITE" id="PS50042"/>
    </source>
</evidence>
<name>A0ABY5D1V4_9ACTN</name>
<dbReference type="PANTHER" id="PTHR45436:SF5">
    <property type="entry name" value="SENSOR HISTIDINE KINASE TRCS"/>
    <property type="match status" value="1"/>
</dbReference>
<dbReference type="InterPro" id="IPR003594">
    <property type="entry name" value="HATPase_dom"/>
</dbReference>
<feature type="compositionally biased region" description="Basic and acidic residues" evidence="6">
    <location>
        <begin position="692"/>
        <end position="705"/>
    </location>
</feature>
<accession>A0ABY5D1V4</accession>
<proteinExistence type="predicted"/>
<dbReference type="Gene3D" id="3.30.565.10">
    <property type="entry name" value="Histidine kinase-like ATPase, C-terminal domain"/>
    <property type="match status" value="1"/>
</dbReference>
<evidence type="ECO:0000256" key="1">
    <source>
        <dbReference type="ARBA" id="ARBA00000085"/>
    </source>
</evidence>
<dbReference type="InterPro" id="IPR013587">
    <property type="entry name" value="Nitrate/nitrite_sensing"/>
</dbReference>
<keyword evidence="7" id="KW-1133">Transmembrane helix</keyword>
<reference evidence="9" key="1">
    <citation type="submission" date="2022-06" db="EMBL/GenBank/DDBJ databases">
        <authorList>
            <person name="Ping M."/>
        </authorList>
    </citation>
    <scope>NUCLEOTIDE SEQUENCE</scope>
    <source>
        <strain evidence="9">JCM11759T</strain>
    </source>
</reference>
<comment type="catalytic activity">
    <reaction evidence="1">
        <text>ATP + protein L-histidine = ADP + protein N-phospho-L-histidine.</text>
        <dbReference type="EC" id="2.7.13.3"/>
    </reaction>
</comment>
<dbReference type="SMART" id="SM00387">
    <property type="entry name" value="HATPase_c"/>
    <property type="match status" value="1"/>
</dbReference>
<keyword evidence="3" id="KW-0597">Phosphoprotein</keyword>
<keyword evidence="10" id="KW-1185">Reference proteome</keyword>
<feature type="region of interest" description="Disordered" evidence="6">
    <location>
        <begin position="226"/>
        <end position="245"/>
    </location>
</feature>
<feature type="domain" description="Cyclic nucleotide-binding" evidence="8">
    <location>
        <begin position="385"/>
        <end position="440"/>
    </location>
</feature>
<dbReference type="PANTHER" id="PTHR45436">
    <property type="entry name" value="SENSOR HISTIDINE KINASE YKOH"/>
    <property type="match status" value="1"/>
</dbReference>
<feature type="compositionally biased region" description="Low complexity" evidence="6">
    <location>
        <begin position="751"/>
        <end position="771"/>
    </location>
</feature>
<evidence type="ECO:0000313" key="10">
    <source>
        <dbReference type="Proteomes" id="UP001055940"/>
    </source>
</evidence>
<evidence type="ECO:0000256" key="6">
    <source>
        <dbReference type="SAM" id="MobiDB-lite"/>
    </source>
</evidence>
<sequence>MPHEKRTSLRARMITLVLIPSTALLALWAVFTTVLAFDIRDLRATTTLIDEVGAPVVDAITQLQRERHATMAAVDGPTTGDTERLQTARAATDQASEDLTLALAQYDRDELPPQVLAFQRQLNLINRHREEVLTDLSPEVDTLQVAGYPFTRTIETGLEIWDAQVDHADIAISPQLRSLASVLRTREFLSRQDAILAHSTATNTFTPDAHTQFAAAAGAQRHTWAQVEPAPGSQRSPDSHNLTGSSWMNSVHRLQDIVISNPGGPDTRVPVDAQTWSEANAALDERMREVEQGRMAQIVELGHAQTRDLLISVLVISVIALAAALASVVIAVTGSQRLGRRLQALRAHTLHHARFRLPQVTARLRAGHSVDVDAETPRFTEVQHDELGQVAEAFNDAQRAAVVSAVEEAQVRAGVRNMFRNIARRTQSLVHRQLALLDRLERTETDPGVLESLFRIDHFSTQMRRNAENLMLLSGDSPTRRGVATVGLHEAVRAAASEIEDYARVQVLVLPQVALPGAAGSDLVRLVAELLENAASFSPPGTEVIVSGRTLEGGEHAGEHVVQVQDSGLGMTAGQLETANALLADPPRFDLGRMREDSQLGLYVVATIASRHGFGVELRASPYEGTRALVRIPASAVVEQPRQTGPMRRVELVGPGREQSGQDSPVPSSPTVNPVAGPASTSGPASGQVRAVVERVRPGRHRAAENPRQSSGSAPDEGNRTSAGLPTRTAGATYPRHAAEPVGSPEPPESPRGGSPGAPEGPNGSGTQTQAGGSGRWNTPGGPAGARPGVPEAFATPSGSWFPAEQFPPEDGGGSGVPTPSPADTGDTYKGLPRRRRRRVPPGPSQSSAHNNQATGGQRPLSEIRSMMSAFQAGTERGRAESSDVERAQGGPEQGSHHDESSER</sequence>
<evidence type="ECO:0000256" key="3">
    <source>
        <dbReference type="ARBA" id="ARBA00022553"/>
    </source>
</evidence>
<evidence type="ECO:0000256" key="2">
    <source>
        <dbReference type="ARBA" id="ARBA00012438"/>
    </source>
</evidence>
<organism evidence="9 10">
    <name type="scientific">Nocardiopsis exhalans</name>
    <dbReference type="NCBI Taxonomy" id="163604"/>
    <lineage>
        <taxon>Bacteria</taxon>
        <taxon>Bacillati</taxon>
        <taxon>Actinomycetota</taxon>
        <taxon>Actinomycetes</taxon>
        <taxon>Streptosporangiales</taxon>
        <taxon>Nocardiopsidaceae</taxon>
        <taxon>Nocardiopsis</taxon>
    </lineage>
</organism>
<gene>
    <name evidence="9" type="ORF">NE857_17415</name>
</gene>
<dbReference type="Pfam" id="PF08376">
    <property type="entry name" value="NIT"/>
    <property type="match status" value="1"/>
</dbReference>
<evidence type="ECO:0000256" key="4">
    <source>
        <dbReference type="ARBA" id="ARBA00022679"/>
    </source>
</evidence>
<dbReference type="Proteomes" id="UP001055940">
    <property type="component" value="Chromosome"/>
</dbReference>
<feature type="compositionally biased region" description="Polar residues" evidence="6">
    <location>
        <begin position="233"/>
        <end position="245"/>
    </location>
</feature>
<feature type="region of interest" description="Disordered" evidence="6">
    <location>
        <begin position="654"/>
        <end position="904"/>
    </location>
</feature>
<dbReference type="Pfam" id="PF02518">
    <property type="entry name" value="HATPase_c"/>
    <property type="match status" value="1"/>
</dbReference>
<evidence type="ECO:0000256" key="7">
    <source>
        <dbReference type="SAM" id="Phobius"/>
    </source>
</evidence>
<dbReference type="EC" id="2.7.13.3" evidence="2"/>
<feature type="compositionally biased region" description="Polar residues" evidence="6">
    <location>
        <begin position="845"/>
        <end position="856"/>
    </location>
</feature>
<dbReference type="RefSeq" id="WP_254416726.1">
    <property type="nucleotide sequence ID" value="NZ_BAAAJB010000064.1"/>
</dbReference>
<feature type="compositionally biased region" description="Low complexity" evidence="6">
    <location>
        <begin position="664"/>
        <end position="675"/>
    </location>
</feature>
<feature type="compositionally biased region" description="Basic and acidic residues" evidence="6">
    <location>
        <begin position="895"/>
        <end position="904"/>
    </location>
</feature>
<dbReference type="SUPFAM" id="SSF55874">
    <property type="entry name" value="ATPase domain of HSP90 chaperone/DNA topoisomerase II/histidine kinase"/>
    <property type="match status" value="1"/>
</dbReference>
<feature type="transmembrane region" description="Helical" evidence="7">
    <location>
        <begin position="309"/>
        <end position="332"/>
    </location>
</feature>
<dbReference type="PROSITE" id="PS50042">
    <property type="entry name" value="CNMP_BINDING_3"/>
    <property type="match status" value="1"/>
</dbReference>
<keyword evidence="4" id="KW-0808">Transferase</keyword>
<dbReference type="InterPro" id="IPR036890">
    <property type="entry name" value="HATPase_C_sf"/>
</dbReference>
<keyword evidence="7" id="KW-0812">Transmembrane</keyword>
<protein>
    <recommendedName>
        <fullName evidence="2">histidine kinase</fullName>
        <ecNumber evidence="2">2.7.13.3</ecNumber>
    </recommendedName>
</protein>
<evidence type="ECO:0000256" key="5">
    <source>
        <dbReference type="ARBA" id="ARBA00022777"/>
    </source>
</evidence>
<dbReference type="InterPro" id="IPR000595">
    <property type="entry name" value="cNMP-bd_dom"/>
</dbReference>
<evidence type="ECO:0000313" key="9">
    <source>
        <dbReference type="EMBL" id="USY17139.1"/>
    </source>
</evidence>
<keyword evidence="5" id="KW-0418">Kinase</keyword>
<dbReference type="InterPro" id="IPR050428">
    <property type="entry name" value="TCS_sensor_his_kinase"/>
</dbReference>